<dbReference type="Proteomes" id="UP000076555">
    <property type="component" value="Unassembled WGS sequence"/>
</dbReference>
<proteinExistence type="predicted"/>
<dbReference type="GO" id="GO:0016740">
    <property type="term" value="F:transferase activity"/>
    <property type="evidence" value="ECO:0007669"/>
    <property type="project" value="UniProtKB-KW"/>
</dbReference>
<gene>
    <name evidence="1" type="ORF">A2T98_21945</name>
</gene>
<sequence length="130" mass="14921">MNFLIDYNLTVDAVLFWGTLAAEGWIELLSIHFFTFKQVELPTDSSDRIVWQFAQANHMILITANRNMKGTDSLEQMIRENNTANSLPILTIGNPDRLDERGYREKCAVRLVDILLDIENYMGAGRIFIP</sequence>
<dbReference type="EMBL" id="LWAJ01000287">
    <property type="protein sequence ID" value="KZL47704.1"/>
    <property type="molecule type" value="Genomic_DNA"/>
</dbReference>
<comment type="caution">
    <text evidence="1">The sequence shown here is derived from an EMBL/GenBank/DDBJ whole genome shotgun (WGS) entry which is preliminary data.</text>
</comment>
<reference evidence="1 2" key="1">
    <citation type="submission" date="2016-04" db="EMBL/GenBank/DDBJ databases">
        <title>Draft Genome Assembly of the Bloom-forming Cyanobacterium Nodularia spumigena Strain CENA596 in Shrimp Production Ponds.</title>
        <authorList>
            <person name="Popin R.V."/>
            <person name="Rigonato J."/>
            <person name="Abreu V.A."/>
            <person name="Andreote A.P."/>
            <person name="Silveira S.B."/>
            <person name="Odebrecht C."/>
            <person name="Fiore M.F."/>
        </authorList>
    </citation>
    <scope>NUCLEOTIDE SEQUENCE [LARGE SCALE GENOMIC DNA]</scope>
    <source>
        <strain evidence="1 2">CENA596</strain>
    </source>
</reference>
<accession>A0A166I0V5</accession>
<dbReference type="RefSeq" id="WP_063874583.1">
    <property type="nucleotide sequence ID" value="NZ_CAWMRI010000287.1"/>
</dbReference>
<name>A0A166I0V5_NODSP</name>
<organism evidence="1 2">
    <name type="scientific">Nodularia spumigena CENA596</name>
    <dbReference type="NCBI Taxonomy" id="1819295"/>
    <lineage>
        <taxon>Bacteria</taxon>
        <taxon>Bacillati</taxon>
        <taxon>Cyanobacteriota</taxon>
        <taxon>Cyanophyceae</taxon>
        <taxon>Nostocales</taxon>
        <taxon>Nodulariaceae</taxon>
        <taxon>Nodularia</taxon>
    </lineage>
</organism>
<evidence type="ECO:0000313" key="1">
    <source>
        <dbReference type="EMBL" id="KZL47704.1"/>
    </source>
</evidence>
<protein>
    <submittedName>
        <fullName evidence="1">ACP S-malonyltransferase</fullName>
    </submittedName>
</protein>
<dbReference type="OrthoDB" id="426381at2"/>
<dbReference type="AlphaFoldDB" id="A0A166I0V5"/>
<keyword evidence="1" id="KW-0808">Transferase</keyword>
<evidence type="ECO:0000313" key="2">
    <source>
        <dbReference type="Proteomes" id="UP000076555"/>
    </source>
</evidence>